<dbReference type="SUPFAM" id="SSF52518">
    <property type="entry name" value="Thiamin diphosphate-binding fold (THDP-binding)"/>
    <property type="match status" value="2"/>
</dbReference>
<evidence type="ECO:0000256" key="4">
    <source>
        <dbReference type="ARBA" id="ARBA00023052"/>
    </source>
</evidence>
<comment type="function">
    <text evidence="6">Catalyzes the thiamine diphosphate-dependent decarboxylation of 2-oxoglutarate and the subsequent addition of the resulting succinic semialdehyde-thiamine pyrophosphate anion to isochorismate to yield 2-succinyl-5-enolpyruvyl-6-hydroxy-3-cyclohexene-1-carboxylate (SEPHCHC).</text>
</comment>
<dbReference type="HAMAP" id="MF_01659">
    <property type="entry name" value="MenD"/>
    <property type="match status" value="1"/>
</dbReference>
<dbReference type="Pfam" id="PF02776">
    <property type="entry name" value="TPP_enzyme_N"/>
    <property type="match status" value="1"/>
</dbReference>
<evidence type="ECO:0000256" key="3">
    <source>
        <dbReference type="ARBA" id="ARBA00022842"/>
    </source>
</evidence>
<feature type="domain" description="Thiamine pyrophosphate enzyme TPP-binding" evidence="8">
    <location>
        <begin position="434"/>
        <end position="561"/>
    </location>
</feature>
<comment type="cofactor">
    <cofactor evidence="6">
        <name>thiamine diphosphate</name>
        <dbReference type="ChEBI" id="CHEBI:58937"/>
    </cofactor>
    <text evidence="6">Binds 1 thiamine pyrophosphate per subunit.</text>
</comment>
<dbReference type="InterPro" id="IPR029061">
    <property type="entry name" value="THDP-binding"/>
</dbReference>
<dbReference type="CDD" id="cd07037">
    <property type="entry name" value="TPP_PYR_MenD"/>
    <property type="match status" value="1"/>
</dbReference>
<keyword evidence="11" id="KW-1185">Reference proteome</keyword>
<evidence type="ECO:0000259" key="8">
    <source>
        <dbReference type="Pfam" id="PF02775"/>
    </source>
</evidence>
<feature type="compositionally biased region" description="Low complexity" evidence="7">
    <location>
        <begin position="593"/>
        <end position="621"/>
    </location>
</feature>
<dbReference type="Pfam" id="PF02775">
    <property type="entry name" value="TPP_enzyme_C"/>
    <property type="match status" value="1"/>
</dbReference>
<comment type="similarity">
    <text evidence="6">Belongs to the TPP enzyme family. MenD subfamily.</text>
</comment>
<dbReference type="InterPro" id="IPR004433">
    <property type="entry name" value="MenaQ_synth_MenD"/>
</dbReference>
<comment type="pathway">
    <text evidence="6">Quinol/quinone metabolism; menaquinone biosynthesis.</text>
</comment>
<comment type="subunit">
    <text evidence="6">Homodimer.</text>
</comment>
<name>A0ABP7C2I5_9MICC</name>
<comment type="caution">
    <text evidence="10">The sequence shown here is derived from an EMBL/GenBank/DDBJ whole genome shotgun (WGS) entry which is preliminary data.</text>
</comment>
<dbReference type="NCBIfam" id="TIGR00173">
    <property type="entry name" value="menD"/>
    <property type="match status" value="1"/>
</dbReference>
<dbReference type="CDD" id="cd02009">
    <property type="entry name" value="TPP_SHCHC_synthase"/>
    <property type="match status" value="1"/>
</dbReference>
<evidence type="ECO:0000313" key="10">
    <source>
        <dbReference type="EMBL" id="GAA3674259.1"/>
    </source>
</evidence>
<evidence type="ECO:0000256" key="7">
    <source>
        <dbReference type="SAM" id="MobiDB-lite"/>
    </source>
</evidence>
<evidence type="ECO:0000313" key="11">
    <source>
        <dbReference type="Proteomes" id="UP001500752"/>
    </source>
</evidence>
<dbReference type="EC" id="2.2.1.9" evidence="6"/>
<dbReference type="RefSeq" id="WP_345149036.1">
    <property type="nucleotide sequence ID" value="NZ_BAABEO010000008.1"/>
</dbReference>
<dbReference type="InterPro" id="IPR012001">
    <property type="entry name" value="Thiamin_PyroP_enz_TPP-bd_dom"/>
</dbReference>
<feature type="region of interest" description="Disordered" evidence="7">
    <location>
        <begin position="200"/>
        <end position="247"/>
    </location>
</feature>
<protein>
    <recommendedName>
        <fullName evidence="6">2-succinyl-5-enolpyruvyl-6-hydroxy-3-cyclohexene-1-carboxylate synthase</fullName>
        <shortName evidence="6">SEPHCHC synthase</shortName>
        <ecNumber evidence="6">2.2.1.9</ecNumber>
    </recommendedName>
    <alternativeName>
        <fullName evidence="6">Menaquinone biosynthesis protein MenD</fullName>
    </alternativeName>
</protein>
<keyword evidence="2 6" id="KW-0479">Metal-binding</keyword>
<feature type="region of interest" description="Disordered" evidence="7">
    <location>
        <begin position="593"/>
        <end position="632"/>
    </location>
</feature>
<dbReference type="EMBL" id="BAABEO010000008">
    <property type="protein sequence ID" value="GAA3674259.1"/>
    <property type="molecule type" value="Genomic_DNA"/>
</dbReference>
<reference evidence="11" key="1">
    <citation type="journal article" date="2019" name="Int. J. Syst. Evol. Microbiol.">
        <title>The Global Catalogue of Microorganisms (GCM) 10K type strain sequencing project: providing services to taxonomists for standard genome sequencing and annotation.</title>
        <authorList>
            <consortium name="The Broad Institute Genomics Platform"/>
            <consortium name="The Broad Institute Genome Sequencing Center for Infectious Disease"/>
            <person name="Wu L."/>
            <person name="Ma J."/>
        </authorList>
    </citation>
    <scope>NUCLEOTIDE SEQUENCE [LARGE SCALE GENOMIC DNA]</scope>
    <source>
        <strain evidence="11">JCM 30742</strain>
    </source>
</reference>
<evidence type="ECO:0000256" key="6">
    <source>
        <dbReference type="HAMAP-Rule" id="MF_01659"/>
    </source>
</evidence>
<accession>A0ABP7C2I5</accession>
<proteinExistence type="inferred from homology"/>
<organism evidence="10 11">
    <name type="scientific">Arthrobacter ginkgonis</name>
    <dbReference type="NCBI Taxonomy" id="1630594"/>
    <lineage>
        <taxon>Bacteria</taxon>
        <taxon>Bacillati</taxon>
        <taxon>Actinomycetota</taxon>
        <taxon>Actinomycetes</taxon>
        <taxon>Micrococcales</taxon>
        <taxon>Micrococcaceae</taxon>
        <taxon>Arthrobacter</taxon>
    </lineage>
</organism>
<gene>
    <name evidence="6 10" type="primary">menD</name>
    <name evidence="10" type="ORF">GCM10023081_10810</name>
</gene>
<evidence type="ECO:0000256" key="5">
    <source>
        <dbReference type="ARBA" id="ARBA00023211"/>
    </source>
</evidence>
<feature type="domain" description="Thiamine pyrophosphate enzyme N-terminal TPP-binding" evidence="9">
    <location>
        <begin position="15"/>
        <end position="131"/>
    </location>
</feature>
<dbReference type="PANTHER" id="PTHR42916:SF1">
    <property type="entry name" value="PROTEIN PHYLLO, CHLOROPLASTIC"/>
    <property type="match status" value="1"/>
</dbReference>
<dbReference type="Proteomes" id="UP001500752">
    <property type="component" value="Unassembled WGS sequence"/>
</dbReference>
<dbReference type="Gene3D" id="3.40.50.970">
    <property type="match status" value="2"/>
</dbReference>
<keyword evidence="1 6" id="KW-0808">Transferase</keyword>
<dbReference type="Gene3D" id="3.40.50.1220">
    <property type="entry name" value="TPP-binding domain"/>
    <property type="match status" value="1"/>
</dbReference>
<dbReference type="PANTHER" id="PTHR42916">
    <property type="entry name" value="2-SUCCINYL-5-ENOLPYRUVYL-6-HYDROXY-3-CYCLOHEXENE-1-CARBOXYLATE SYNTHASE"/>
    <property type="match status" value="1"/>
</dbReference>
<comment type="pathway">
    <text evidence="6">Quinol/quinone metabolism; 1,4-dihydroxy-2-naphthoate biosynthesis; 1,4-dihydroxy-2-naphthoate from chorismate: step 2/7.</text>
</comment>
<sequence>MTAAPSALTSLESARLAVAALAEGGVRHVIVCPGSRSAPLAYALAEAESRGAVTLHVRIDERDAGFTALGLALATGRPAAIVTTSGTAVGELLPAVMEANHAGVPLVVLSADRPEELRGTGANQTTDQTALFGTHVRHCADLQAGTDPVPELRRALLAAEGIVAADGHPGPGTAGMGGMGGVSVQVGPCGPVHVNLAFRDPLVPEPGDRLPSAGPDDAGRTGSADHPAPVDGSGPAEREGSRPLALPDLAERRTVVVAGHGAGPVAEAFARAHRLPLLAEPSSNARFGPHAVGPYRLLLNPFGDLIERVVVFGRPTLSRPVARLLDRADLPAALYVPEPVGWFTPGRRRERVVEELDDLSLFAGTGPAGWLEAWTRAGHAAAAAVDAAILDADRLNGPSAARAVWEAAAGNLLLGSSNAIRDADLAGVPAAAPAARVFANRGLAGIDGTLATATGIALGAGPGARTTALIGDVTFLHDAGGLLLGDGEPEPDLDIVVLNDAGGAIFSTLEHGGIAESGRYGRTVERLFGTPHRVRMNRLAAAYGVAHVRVDTPEDLRAALASRGRGRRIVEVAIDRTGVRELHRRIAAAVQEAVPASATRSASPAGPDPAAVPAAAAGQGAQRIHSGSQPGT</sequence>
<keyword evidence="5 6" id="KW-0464">Manganese</keyword>
<comment type="cofactor">
    <cofactor evidence="6">
        <name>Mg(2+)</name>
        <dbReference type="ChEBI" id="CHEBI:18420"/>
    </cofactor>
    <cofactor evidence="6">
        <name>Mn(2+)</name>
        <dbReference type="ChEBI" id="CHEBI:29035"/>
    </cofactor>
</comment>
<keyword evidence="3 6" id="KW-0460">Magnesium</keyword>
<comment type="catalytic activity">
    <reaction evidence="6">
        <text>isochorismate + 2-oxoglutarate + H(+) = 5-enolpyruvoyl-6-hydroxy-2-succinyl-cyclohex-3-ene-1-carboxylate + CO2</text>
        <dbReference type="Rhea" id="RHEA:25593"/>
        <dbReference type="ChEBI" id="CHEBI:15378"/>
        <dbReference type="ChEBI" id="CHEBI:16526"/>
        <dbReference type="ChEBI" id="CHEBI:16810"/>
        <dbReference type="ChEBI" id="CHEBI:29780"/>
        <dbReference type="ChEBI" id="CHEBI:58818"/>
        <dbReference type="EC" id="2.2.1.9"/>
    </reaction>
</comment>
<keyword evidence="6" id="KW-0474">Menaquinone biosynthesis</keyword>
<keyword evidence="4 6" id="KW-0786">Thiamine pyrophosphate</keyword>
<evidence type="ECO:0000259" key="9">
    <source>
        <dbReference type="Pfam" id="PF02776"/>
    </source>
</evidence>
<evidence type="ECO:0000256" key="1">
    <source>
        <dbReference type="ARBA" id="ARBA00022679"/>
    </source>
</evidence>
<dbReference type="InterPro" id="IPR011766">
    <property type="entry name" value="TPP_enzyme_TPP-bd"/>
</dbReference>
<evidence type="ECO:0000256" key="2">
    <source>
        <dbReference type="ARBA" id="ARBA00022723"/>
    </source>
</evidence>